<comment type="catalytic activity">
    <reaction evidence="1">
        <text>ATP + protein L-histidine = ADP + protein N-phospho-L-histidine.</text>
        <dbReference type="EC" id="2.7.13.3"/>
    </reaction>
</comment>
<dbReference type="PROSITE" id="PS50109">
    <property type="entry name" value="HIS_KIN"/>
    <property type="match status" value="1"/>
</dbReference>
<keyword evidence="10" id="KW-1133">Transmembrane helix</keyword>
<keyword evidence="13" id="KW-1185">Reference proteome</keyword>
<organism evidence="12 13">
    <name type="scientific">Paenibacillus filicis</name>
    <dbReference type="NCBI Taxonomy" id="669464"/>
    <lineage>
        <taxon>Bacteria</taxon>
        <taxon>Bacillati</taxon>
        <taxon>Bacillota</taxon>
        <taxon>Bacilli</taxon>
        <taxon>Bacillales</taxon>
        <taxon>Paenibacillaceae</taxon>
        <taxon>Paenibacillus</taxon>
    </lineage>
</organism>
<dbReference type="CDD" id="cd00075">
    <property type="entry name" value="HATPase"/>
    <property type="match status" value="1"/>
</dbReference>
<name>A0ABU9DFS3_9BACL</name>
<evidence type="ECO:0000256" key="8">
    <source>
        <dbReference type="ARBA" id="ARBA00023012"/>
    </source>
</evidence>
<evidence type="ECO:0000313" key="13">
    <source>
        <dbReference type="Proteomes" id="UP001469365"/>
    </source>
</evidence>
<feature type="transmembrane region" description="Helical" evidence="10">
    <location>
        <begin position="7"/>
        <end position="28"/>
    </location>
</feature>
<dbReference type="InterPro" id="IPR003661">
    <property type="entry name" value="HisK_dim/P_dom"/>
</dbReference>
<keyword evidence="6 12" id="KW-0418">Kinase</keyword>
<dbReference type="InterPro" id="IPR036890">
    <property type="entry name" value="HATPase_C_sf"/>
</dbReference>
<evidence type="ECO:0000256" key="3">
    <source>
        <dbReference type="ARBA" id="ARBA00022553"/>
    </source>
</evidence>
<evidence type="ECO:0000256" key="4">
    <source>
        <dbReference type="ARBA" id="ARBA00022679"/>
    </source>
</evidence>
<dbReference type="PANTHER" id="PTHR43711">
    <property type="entry name" value="TWO-COMPONENT HISTIDINE KINASE"/>
    <property type="match status" value="1"/>
</dbReference>
<keyword evidence="3" id="KW-0597">Phosphoprotein</keyword>
<comment type="caution">
    <text evidence="12">The sequence shown here is derived from an EMBL/GenBank/DDBJ whole genome shotgun (WGS) entry which is preliminary data.</text>
</comment>
<protein>
    <recommendedName>
        <fullName evidence="2">histidine kinase</fullName>
        <ecNumber evidence="2">2.7.13.3</ecNumber>
    </recommendedName>
</protein>
<reference evidence="12 13" key="1">
    <citation type="submission" date="2024-04" db="EMBL/GenBank/DDBJ databases">
        <title>draft genome sequnece of Paenibacillus filicis.</title>
        <authorList>
            <person name="Kim D.-U."/>
        </authorList>
    </citation>
    <scope>NUCLEOTIDE SEQUENCE [LARGE SCALE GENOMIC DNA]</scope>
    <source>
        <strain evidence="12 13">KACC14197</strain>
    </source>
</reference>
<dbReference type="SMART" id="SM00387">
    <property type="entry name" value="HATPase_c"/>
    <property type="match status" value="1"/>
</dbReference>
<dbReference type="InterPro" id="IPR004358">
    <property type="entry name" value="Sig_transdc_His_kin-like_C"/>
</dbReference>
<dbReference type="PANTHER" id="PTHR43711:SF1">
    <property type="entry name" value="HISTIDINE KINASE 1"/>
    <property type="match status" value="1"/>
</dbReference>
<dbReference type="SMART" id="SM00388">
    <property type="entry name" value="HisKA"/>
    <property type="match status" value="1"/>
</dbReference>
<feature type="domain" description="Histidine kinase" evidence="11">
    <location>
        <begin position="145"/>
        <end position="366"/>
    </location>
</feature>
<keyword evidence="10" id="KW-0472">Membrane</keyword>
<dbReference type="Proteomes" id="UP001469365">
    <property type="component" value="Unassembled WGS sequence"/>
</dbReference>
<dbReference type="InterPro" id="IPR005467">
    <property type="entry name" value="His_kinase_dom"/>
</dbReference>
<keyword evidence="9" id="KW-0175">Coiled coil</keyword>
<dbReference type="InterPro" id="IPR036097">
    <property type="entry name" value="HisK_dim/P_sf"/>
</dbReference>
<evidence type="ECO:0000256" key="6">
    <source>
        <dbReference type="ARBA" id="ARBA00022777"/>
    </source>
</evidence>
<accession>A0ABU9DFS3</accession>
<feature type="coiled-coil region" evidence="9">
    <location>
        <begin position="111"/>
        <end position="145"/>
    </location>
</feature>
<dbReference type="SUPFAM" id="SSF47384">
    <property type="entry name" value="Homodimeric domain of signal transducing histidine kinase"/>
    <property type="match status" value="1"/>
</dbReference>
<sequence length="371" mass="42129">MKIKLRFGIHFVAGLLIWLLSMGLSMMGTIEFVFPLLGMADGDPYYDFWVFLVFLVHIIACSLIFGWYFASPLSFIMEWVSNLSQGVYSPPALKRSIFTKSHKLRKPYQLYDEVISNINALSDTLEQAKQDRHRLEEAKKEWIAGISHDLKTPLTYITGYSTLLLNEEYTWSEEEKRSFLHEIQKKGQHLEALIQDLNVSIQMIDTQGPVPLNPKEANLIVFLKNLLADTWNDPRAFSYELQFLSEEECLSFVFDERLMYRALQNLLMNSILHNPPGTAIEVSLRKESNQSILITISDNGIGMDQETLNNLFQKYYRGTTTNSSEFGTGLGMAIAKSLIHAHGGQILVESTPGGGTTFTILLPSSETAYFK</sequence>
<dbReference type="Gene3D" id="3.30.565.10">
    <property type="entry name" value="Histidine kinase-like ATPase, C-terminal domain"/>
    <property type="match status" value="1"/>
</dbReference>
<feature type="transmembrane region" description="Helical" evidence="10">
    <location>
        <begin position="48"/>
        <end position="70"/>
    </location>
</feature>
<dbReference type="Pfam" id="PF00512">
    <property type="entry name" value="HisKA"/>
    <property type="match status" value="1"/>
</dbReference>
<evidence type="ECO:0000256" key="2">
    <source>
        <dbReference type="ARBA" id="ARBA00012438"/>
    </source>
</evidence>
<dbReference type="EMBL" id="JBBPCC010000003">
    <property type="protein sequence ID" value="MEK8127727.1"/>
    <property type="molecule type" value="Genomic_DNA"/>
</dbReference>
<keyword evidence="8" id="KW-0902">Two-component regulatory system</keyword>
<keyword evidence="10" id="KW-0812">Transmembrane</keyword>
<evidence type="ECO:0000256" key="7">
    <source>
        <dbReference type="ARBA" id="ARBA00022840"/>
    </source>
</evidence>
<evidence type="ECO:0000256" key="10">
    <source>
        <dbReference type="SAM" id="Phobius"/>
    </source>
</evidence>
<dbReference type="PRINTS" id="PR00344">
    <property type="entry name" value="BCTRLSENSOR"/>
</dbReference>
<gene>
    <name evidence="12" type="ORF">WMW72_07330</name>
</gene>
<evidence type="ECO:0000259" key="11">
    <source>
        <dbReference type="PROSITE" id="PS50109"/>
    </source>
</evidence>
<dbReference type="CDD" id="cd00082">
    <property type="entry name" value="HisKA"/>
    <property type="match status" value="1"/>
</dbReference>
<evidence type="ECO:0000313" key="12">
    <source>
        <dbReference type="EMBL" id="MEK8127727.1"/>
    </source>
</evidence>
<dbReference type="GO" id="GO:0016301">
    <property type="term" value="F:kinase activity"/>
    <property type="evidence" value="ECO:0007669"/>
    <property type="project" value="UniProtKB-KW"/>
</dbReference>
<dbReference type="SUPFAM" id="SSF55874">
    <property type="entry name" value="ATPase domain of HSP90 chaperone/DNA topoisomerase II/histidine kinase"/>
    <property type="match status" value="1"/>
</dbReference>
<proteinExistence type="predicted"/>
<dbReference type="EC" id="2.7.13.3" evidence="2"/>
<evidence type="ECO:0000256" key="1">
    <source>
        <dbReference type="ARBA" id="ARBA00000085"/>
    </source>
</evidence>
<keyword evidence="7" id="KW-0067">ATP-binding</keyword>
<dbReference type="RefSeq" id="WP_341414778.1">
    <property type="nucleotide sequence ID" value="NZ_JBBPCC010000003.1"/>
</dbReference>
<keyword evidence="5" id="KW-0547">Nucleotide-binding</keyword>
<keyword evidence="4" id="KW-0808">Transferase</keyword>
<dbReference type="Gene3D" id="1.10.287.130">
    <property type="match status" value="1"/>
</dbReference>
<evidence type="ECO:0000256" key="9">
    <source>
        <dbReference type="SAM" id="Coils"/>
    </source>
</evidence>
<dbReference type="InterPro" id="IPR050736">
    <property type="entry name" value="Sensor_HK_Regulatory"/>
</dbReference>
<dbReference type="InterPro" id="IPR003594">
    <property type="entry name" value="HATPase_dom"/>
</dbReference>
<dbReference type="Pfam" id="PF02518">
    <property type="entry name" value="HATPase_c"/>
    <property type="match status" value="1"/>
</dbReference>
<evidence type="ECO:0000256" key="5">
    <source>
        <dbReference type="ARBA" id="ARBA00022741"/>
    </source>
</evidence>